<feature type="non-terminal residue" evidence="2">
    <location>
        <position position="282"/>
    </location>
</feature>
<evidence type="ECO:0000313" key="3">
    <source>
        <dbReference type="Proteomes" id="UP001465976"/>
    </source>
</evidence>
<proteinExistence type="predicted"/>
<dbReference type="EMBL" id="JBAHYK010003653">
    <property type="protein sequence ID" value="KAL0563326.1"/>
    <property type="molecule type" value="Genomic_DNA"/>
</dbReference>
<dbReference type="Proteomes" id="UP001465976">
    <property type="component" value="Unassembled WGS sequence"/>
</dbReference>
<gene>
    <name evidence="2" type="ORF">V5O48_018745</name>
</gene>
<reference evidence="2 3" key="1">
    <citation type="submission" date="2024-02" db="EMBL/GenBank/DDBJ databases">
        <title>A draft genome for the cacao thread blight pathogen Marasmius crinis-equi.</title>
        <authorList>
            <person name="Cohen S.P."/>
            <person name="Baruah I.K."/>
            <person name="Amoako-Attah I."/>
            <person name="Bukari Y."/>
            <person name="Meinhardt L.W."/>
            <person name="Bailey B.A."/>
        </authorList>
    </citation>
    <scope>NUCLEOTIDE SEQUENCE [LARGE SCALE GENOMIC DNA]</scope>
    <source>
        <strain evidence="2 3">GH-76</strain>
    </source>
</reference>
<accession>A0ABR3EKG5</accession>
<name>A0ABR3EKG5_9AGAR</name>
<keyword evidence="3" id="KW-1185">Reference proteome</keyword>
<sequence length="282" mass="31291">MAGSSSNDARSRAQALSSLPDDYLKGELPGVTTLLGLAQKFQETGASVDEAKDYIDRAAAGAKAPARESTPDGLTAEEANRQAFNAVSWAQYFKELDPTTPGNQKEVIDTEKFLSSVPKVSGPLVPADLAAIAPYFLELERSFTADPHIQTTNDIQQRFTSDKPLLERNLHMLDPLPESAWRNVLIDRYVDFHKLHTALQPGYNHTKAPKLDLGDVVISSKQKSPAKRPVTTEIDWSRTFTTWSVAVGIVYPHRKVELFGYCLLMDQFFRDSHSNPALGIRY</sequence>
<evidence type="ECO:0000256" key="1">
    <source>
        <dbReference type="SAM" id="MobiDB-lite"/>
    </source>
</evidence>
<evidence type="ECO:0000313" key="2">
    <source>
        <dbReference type="EMBL" id="KAL0563326.1"/>
    </source>
</evidence>
<protein>
    <submittedName>
        <fullName evidence="2">Uncharacterized protein</fullName>
    </submittedName>
</protein>
<comment type="caution">
    <text evidence="2">The sequence shown here is derived from an EMBL/GenBank/DDBJ whole genome shotgun (WGS) entry which is preliminary data.</text>
</comment>
<organism evidence="2 3">
    <name type="scientific">Marasmius crinis-equi</name>
    <dbReference type="NCBI Taxonomy" id="585013"/>
    <lineage>
        <taxon>Eukaryota</taxon>
        <taxon>Fungi</taxon>
        <taxon>Dikarya</taxon>
        <taxon>Basidiomycota</taxon>
        <taxon>Agaricomycotina</taxon>
        <taxon>Agaricomycetes</taxon>
        <taxon>Agaricomycetidae</taxon>
        <taxon>Agaricales</taxon>
        <taxon>Marasmiineae</taxon>
        <taxon>Marasmiaceae</taxon>
        <taxon>Marasmius</taxon>
    </lineage>
</organism>
<feature type="region of interest" description="Disordered" evidence="1">
    <location>
        <begin position="1"/>
        <end position="23"/>
    </location>
</feature>